<dbReference type="RefSeq" id="WP_184562170.1">
    <property type="nucleotide sequence ID" value="NZ_JACIEI010000001.1"/>
</dbReference>
<sequence>MSTKYLTGKRLANRIRLVMAGDEPKMCVAFLGPKWAEELFEDGVLPEDLRVVCDLRMGMTVRSASAERQTTTASAISPTGKCTQRFMSPQGAR</sequence>
<evidence type="ECO:0000256" key="1">
    <source>
        <dbReference type="SAM" id="MobiDB-lite"/>
    </source>
</evidence>
<evidence type="ECO:0000313" key="2">
    <source>
        <dbReference type="EMBL" id="MBB3992752.1"/>
    </source>
</evidence>
<evidence type="ECO:0000313" key="3">
    <source>
        <dbReference type="Proteomes" id="UP000530268"/>
    </source>
</evidence>
<dbReference type="Proteomes" id="UP000530268">
    <property type="component" value="Unassembled WGS sequence"/>
</dbReference>
<accession>A0A7W6E102</accession>
<proteinExistence type="predicted"/>
<dbReference type="EMBL" id="JACIEI010000001">
    <property type="protein sequence ID" value="MBB3992752.1"/>
    <property type="molecule type" value="Genomic_DNA"/>
</dbReference>
<feature type="region of interest" description="Disordered" evidence="1">
    <location>
        <begin position="66"/>
        <end position="93"/>
    </location>
</feature>
<feature type="compositionally biased region" description="Polar residues" evidence="1">
    <location>
        <begin position="66"/>
        <end position="87"/>
    </location>
</feature>
<dbReference type="AlphaFoldDB" id="A0A7W6E102"/>
<protein>
    <submittedName>
        <fullName evidence="2">Uncharacterized protein</fullName>
    </submittedName>
</protein>
<name>A0A7W6E102_9RHOB</name>
<organism evidence="2 3">
    <name type="scientific">Sulfitobacter undariae</name>
    <dbReference type="NCBI Taxonomy" id="1563671"/>
    <lineage>
        <taxon>Bacteria</taxon>
        <taxon>Pseudomonadati</taxon>
        <taxon>Pseudomonadota</taxon>
        <taxon>Alphaproteobacteria</taxon>
        <taxon>Rhodobacterales</taxon>
        <taxon>Roseobacteraceae</taxon>
        <taxon>Sulfitobacter</taxon>
    </lineage>
</organism>
<keyword evidence="3" id="KW-1185">Reference proteome</keyword>
<comment type="caution">
    <text evidence="2">The sequence shown here is derived from an EMBL/GenBank/DDBJ whole genome shotgun (WGS) entry which is preliminary data.</text>
</comment>
<gene>
    <name evidence="2" type="ORF">GGR95_000371</name>
</gene>
<reference evidence="2 3" key="1">
    <citation type="submission" date="2020-08" db="EMBL/GenBank/DDBJ databases">
        <title>Genomic Encyclopedia of Type Strains, Phase IV (KMG-IV): sequencing the most valuable type-strain genomes for metagenomic binning, comparative biology and taxonomic classification.</title>
        <authorList>
            <person name="Goeker M."/>
        </authorList>
    </citation>
    <scope>NUCLEOTIDE SEQUENCE [LARGE SCALE GENOMIC DNA]</scope>
    <source>
        <strain evidence="2 3">DSM 102234</strain>
    </source>
</reference>